<dbReference type="NCBIfam" id="NF009065">
    <property type="entry name" value="PRK12399.1"/>
    <property type="match status" value="1"/>
</dbReference>
<dbReference type="EMBL" id="CDMW01000001">
    <property type="protein sequence ID" value="CEL91431.1"/>
    <property type="molecule type" value="Genomic_DNA"/>
</dbReference>
<reference evidence="7 8" key="1">
    <citation type="submission" date="2015-01" db="EMBL/GenBank/DDBJ databases">
        <authorList>
            <person name="Pelicic Vladimir"/>
        </authorList>
    </citation>
    <scope>NUCLEOTIDE SEQUENCE [LARGE SCALE GENOMIC DNA]</scope>
    <source>
        <strain evidence="7 8">2908</strain>
    </source>
</reference>
<dbReference type="NCBIfam" id="NF003180">
    <property type="entry name" value="PRK04161.1"/>
    <property type="match status" value="1"/>
</dbReference>
<dbReference type="InterPro" id="IPR002915">
    <property type="entry name" value="DeoC/FbaB/LacD_aldolase"/>
</dbReference>
<comment type="similarity">
    <text evidence="3 6">Belongs to the aldolase LacD family.</text>
</comment>
<dbReference type="EC" id="4.1.2.40" evidence="6"/>
<dbReference type="PANTHER" id="PTHR39340">
    <property type="entry name" value="SULFOFRUCTOSEPHOSPHATE ALDOLASE"/>
    <property type="match status" value="1"/>
</dbReference>
<dbReference type="Gene3D" id="3.20.20.70">
    <property type="entry name" value="Aldolase class I"/>
    <property type="match status" value="1"/>
</dbReference>
<organism evidence="7 8">
    <name type="scientific">Streptococcus sanguinis</name>
    <dbReference type="NCBI Taxonomy" id="1305"/>
    <lineage>
        <taxon>Bacteria</taxon>
        <taxon>Bacillati</taxon>
        <taxon>Bacillota</taxon>
        <taxon>Bacilli</taxon>
        <taxon>Lactobacillales</taxon>
        <taxon>Streptococcaceae</taxon>
        <taxon>Streptococcus</taxon>
    </lineage>
</organism>
<dbReference type="GO" id="GO:2001059">
    <property type="term" value="P:D-tagatose 6-phosphate catabolic process"/>
    <property type="evidence" value="ECO:0007669"/>
    <property type="project" value="UniProtKB-UniRule"/>
</dbReference>
<dbReference type="NCBIfam" id="TIGR01232">
    <property type="entry name" value="lacD"/>
    <property type="match status" value="1"/>
</dbReference>
<dbReference type="GO" id="GO:0009025">
    <property type="term" value="F:tagatose-bisphosphate aldolase activity"/>
    <property type="evidence" value="ECO:0007669"/>
    <property type="project" value="UniProtKB-UniRule"/>
</dbReference>
<comment type="pathway">
    <text evidence="2 6">Carbohydrate metabolism; D-tagatose 6-phosphate degradation; D-glyceraldehyde 3-phosphate and glycerone phosphate from D-tagatose 6-phosphate: step 2/2.</text>
</comment>
<comment type="catalytic activity">
    <reaction evidence="1 6">
        <text>D-tagatofuranose 1,6-bisphosphate = D-glyceraldehyde 3-phosphate + dihydroxyacetone phosphate</text>
        <dbReference type="Rhea" id="RHEA:22948"/>
        <dbReference type="ChEBI" id="CHEBI:57642"/>
        <dbReference type="ChEBI" id="CHEBI:58694"/>
        <dbReference type="ChEBI" id="CHEBI:59776"/>
        <dbReference type="EC" id="4.1.2.40"/>
    </reaction>
</comment>
<dbReference type="GO" id="GO:0009024">
    <property type="term" value="F:tagatose-6-phosphate kinase activity"/>
    <property type="evidence" value="ECO:0007669"/>
    <property type="project" value="InterPro"/>
</dbReference>
<dbReference type="HAMAP" id="MF_00734">
    <property type="entry name" value="LacD"/>
    <property type="match status" value="1"/>
</dbReference>
<name>A0A0B7GP27_STRSA</name>
<proteinExistence type="inferred from homology"/>
<protein>
    <recommendedName>
        <fullName evidence="6">Tagatose 1,6-diphosphate aldolase</fullName>
        <ecNumber evidence="6">4.1.2.40</ecNumber>
    </recommendedName>
    <alternativeName>
        <fullName evidence="6">D-tagatose-1,6-bisphosphate aldolase</fullName>
    </alternativeName>
    <alternativeName>
        <fullName evidence="6">Tagatose-bisphosphate aldolase</fullName>
    </alternativeName>
</protein>
<dbReference type="InterPro" id="IPR050552">
    <property type="entry name" value="LacD_aldolase"/>
</dbReference>
<keyword evidence="5 6" id="KW-0456">Lyase</keyword>
<evidence type="ECO:0000313" key="8">
    <source>
        <dbReference type="Proteomes" id="UP000183504"/>
    </source>
</evidence>
<keyword evidence="4 6" id="KW-0423">Lactose metabolism</keyword>
<dbReference type="GO" id="GO:0019512">
    <property type="term" value="P:lactose catabolic process via tagatose-6-phosphate"/>
    <property type="evidence" value="ECO:0007669"/>
    <property type="project" value="UniProtKB-UniRule"/>
</dbReference>
<dbReference type="Proteomes" id="UP000183504">
    <property type="component" value="Unassembled WGS sequence"/>
</dbReference>
<dbReference type="Pfam" id="PF01791">
    <property type="entry name" value="DeoC"/>
    <property type="match status" value="1"/>
</dbReference>
<dbReference type="InterPro" id="IPR013785">
    <property type="entry name" value="Aldolase_TIM"/>
</dbReference>
<sequence>MEKLQISHKKVSHLKKLSDEQGIIGALAIDQRGSLKKMLASGEDAPSGDQALVQFKELISSQLTSYASSILLDPEFGLPAAELRDASCGLIVAYEKTGYDATAEGRLPDLLPNWSASRIRDMGADAVKVLIYYDVDDKPEINDIKQAWVERVGSECLAEDIPYFLEILTYDAKSDSVLDANYAKLKPHKVNEAVKLFSNPRYHVDVLKVEVPVNMNFVEGFTKEGVEPVYSVTEARAFFKEQSDATHLPFIFLSAGVSAELFQETLRLAHEAGSQFNGVLCGRATWKDAVYVFAQEGAAAAQEWLDETGRQNIEDLNQVLRQTAVSWVDKLDLPFEDRTWQVRDF</sequence>
<dbReference type="GO" id="GO:1902777">
    <property type="term" value="P:6-sulfoquinovose(1-) catabolic process"/>
    <property type="evidence" value="ECO:0007669"/>
    <property type="project" value="TreeGrafter"/>
</dbReference>
<dbReference type="InterPro" id="IPR005927">
    <property type="entry name" value="Tag_1.6-dipho_adolase"/>
</dbReference>
<evidence type="ECO:0000256" key="2">
    <source>
        <dbReference type="ARBA" id="ARBA00005191"/>
    </source>
</evidence>
<dbReference type="GO" id="GO:0061595">
    <property type="term" value="F:6-deoxy-6-sulfofructose-1-phosphate aldolase activity"/>
    <property type="evidence" value="ECO:0007669"/>
    <property type="project" value="TreeGrafter"/>
</dbReference>
<evidence type="ECO:0000256" key="6">
    <source>
        <dbReference type="HAMAP-Rule" id="MF_00734"/>
    </source>
</evidence>
<accession>A0A0B7GP27</accession>
<dbReference type="PANTHER" id="PTHR39340:SF1">
    <property type="entry name" value="SULFOFRUCTOSEPHOSPHATE ALDOLASE"/>
    <property type="match status" value="1"/>
</dbReference>
<evidence type="ECO:0000256" key="3">
    <source>
        <dbReference type="ARBA" id="ARBA00008679"/>
    </source>
</evidence>
<dbReference type="NCBIfam" id="NF009498">
    <property type="entry name" value="PRK12858.1"/>
    <property type="match status" value="1"/>
</dbReference>
<dbReference type="RefSeq" id="WP_072074791.1">
    <property type="nucleotide sequence ID" value="NZ_CDMW01000001.1"/>
</dbReference>
<evidence type="ECO:0000256" key="4">
    <source>
        <dbReference type="ARBA" id="ARBA00022736"/>
    </source>
</evidence>
<dbReference type="SMART" id="SM01133">
    <property type="entry name" value="DeoC"/>
    <property type="match status" value="1"/>
</dbReference>
<gene>
    <name evidence="7" type="primary">lacD1</name>
    <name evidence="6" type="synonym">lacD</name>
    <name evidence="7" type="ORF">SSV_2159</name>
</gene>
<dbReference type="UniPathway" id="UPA00704">
    <property type="reaction ID" value="UER00716"/>
</dbReference>
<evidence type="ECO:0000256" key="1">
    <source>
        <dbReference type="ARBA" id="ARBA00000567"/>
    </source>
</evidence>
<dbReference type="SUPFAM" id="SSF51569">
    <property type="entry name" value="Aldolase"/>
    <property type="match status" value="1"/>
</dbReference>
<evidence type="ECO:0000313" key="7">
    <source>
        <dbReference type="EMBL" id="CEL91431.1"/>
    </source>
</evidence>
<dbReference type="AlphaFoldDB" id="A0A0B7GP27"/>
<evidence type="ECO:0000256" key="5">
    <source>
        <dbReference type="ARBA" id="ARBA00023239"/>
    </source>
</evidence>